<feature type="transmembrane region" description="Helical" evidence="1">
    <location>
        <begin position="190"/>
        <end position="209"/>
    </location>
</feature>
<dbReference type="InterPro" id="IPR000620">
    <property type="entry name" value="EamA_dom"/>
</dbReference>
<dbReference type="RefSeq" id="WP_379877972.1">
    <property type="nucleotide sequence ID" value="NZ_JBHUIP010000014.1"/>
</dbReference>
<keyword evidence="4" id="KW-1185">Reference proteome</keyword>
<evidence type="ECO:0000313" key="3">
    <source>
        <dbReference type="EMBL" id="MFD2264837.1"/>
    </source>
</evidence>
<gene>
    <name evidence="3" type="ORF">ACFSM5_18165</name>
</gene>
<feature type="transmembrane region" description="Helical" evidence="1">
    <location>
        <begin position="248"/>
        <end position="268"/>
    </location>
</feature>
<protein>
    <submittedName>
        <fullName evidence="3">DMT family transporter</fullName>
    </submittedName>
</protein>
<feature type="transmembrane region" description="Helical" evidence="1">
    <location>
        <begin position="45"/>
        <end position="62"/>
    </location>
</feature>
<dbReference type="Proteomes" id="UP001597295">
    <property type="component" value="Unassembled WGS sequence"/>
</dbReference>
<feature type="domain" description="EamA" evidence="2">
    <location>
        <begin position="15"/>
        <end position="147"/>
    </location>
</feature>
<feature type="transmembrane region" description="Helical" evidence="1">
    <location>
        <begin position="12"/>
        <end position="33"/>
    </location>
</feature>
<dbReference type="EMBL" id="JBHUIP010000014">
    <property type="protein sequence ID" value="MFD2264837.1"/>
    <property type="molecule type" value="Genomic_DNA"/>
</dbReference>
<comment type="caution">
    <text evidence="3">The sequence shown here is derived from an EMBL/GenBank/DDBJ whole genome shotgun (WGS) entry which is preliminary data.</text>
</comment>
<dbReference type="PANTHER" id="PTHR22911">
    <property type="entry name" value="ACYL-MALONYL CONDENSING ENZYME-RELATED"/>
    <property type="match status" value="1"/>
</dbReference>
<name>A0ABW5DUL9_9PROT</name>
<evidence type="ECO:0000313" key="4">
    <source>
        <dbReference type="Proteomes" id="UP001597295"/>
    </source>
</evidence>
<feature type="transmembrane region" description="Helical" evidence="1">
    <location>
        <begin position="158"/>
        <end position="178"/>
    </location>
</feature>
<keyword evidence="1" id="KW-1133">Transmembrane helix</keyword>
<organism evidence="3 4">
    <name type="scientific">Lacibacterium aquatile</name>
    <dbReference type="NCBI Taxonomy" id="1168082"/>
    <lineage>
        <taxon>Bacteria</taxon>
        <taxon>Pseudomonadati</taxon>
        <taxon>Pseudomonadota</taxon>
        <taxon>Alphaproteobacteria</taxon>
        <taxon>Rhodospirillales</taxon>
        <taxon>Rhodospirillaceae</taxon>
    </lineage>
</organism>
<feature type="domain" description="EamA" evidence="2">
    <location>
        <begin position="159"/>
        <end position="291"/>
    </location>
</feature>
<keyword evidence="1" id="KW-0812">Transmembrane</keyword>
<accession>A0ABW5DUL9</accession>
<dbReference type="PANTHER" id="PTHR22911:SF76">
    <property type="entry name" value="EAMA DOMAIN-CONTAINING PROTEIN"/>
    <property type="match status" value="1"/>
</dbReference>
<feature type="transmembrane region" description="Helical" evidence="1">
    <location>
        <begin position="274"/>
        <end position="292"/>
    </location>
</feature>
<dbReference type="SUPFAM" id="SSF103481">
    <property type="entry name" value="Multidrug resistance efflux transporter EmrE"/>
    <property type="match status" value="2"/>
</dbReference>
<keyword evidence="1" id="KW-0472">Membrane</keyword>
<reference evidence="4" key="1">
    <citation type="journal article" date="2019" name="Int. J. Syst. Evol. Microbiol.">
        <title>The Global Catalogue of Microorganisms (GCM) 10K type strain sequencing project: providing services to taxonomists for standard genome sequencing and annotation.</title>
        <authorList>
            <consortium name="The Broad Institute Genomics Platform"/>
            <consortium name="The Broad Institute Genome Sequencing Center for Infectious Disease"/>
            <person name="Wu L."/>
            <person name="Ma J."/>
        </authorList>
    </citation>
    <scope>NUCLEOTIDE SEQUENCE [LARGE SCALE GENOMIC DNA]</scope>
    <source>
        <strain evidence="4">CGMCC 1.19062</strain>
    </source>
</reference>
<dbReference type="InterPro" id="IPR037185">
    <property type="entry name" value="EmrE-like"/>
</dbReference>
<feature type="transmembrane region" description="Helical" evidence="1">
    <location>
        <begin position="74"/>
        <end position="95"/>
    </location>
</feature>
<dbReference type="Pfam" id="PF00892">
    <property type="entry name" value="EamA"/>
    <property type="match status" value="2"/>
</dbReference>
<evidence type="ECO:0000256" key="1">
    <source>
        <dbReference type="SAM" id="Phobius"/>
    </source>
</evidence>
<proteinExistence type="predicted"/>
<evidence type="ECO:0000259" key="2">
    <source>
        <dbReference type="Pfam" id="PF00892"/>
    </source>
</evidence>
<sequence length="296" mass="31273">MSAVSEPQSTGLPRWPLLALFAGACCIAMAPIFVRLSEVGPTATAFWRVFLPIPVLLLWTVLERRGVHSSPDNRAWRAMVLAGIAFAADLGFWHLSVKWTSVANATLLPNLMPVYMAVIGFCFLGERYSLRFLAGLALAVGGAIVLMGGSFTVKPEQLAGDVIAIGTAAFYCAYLLYVKKARQWVGTGRIMLISAIVSAVILLPVALAFGETIMPQTSYGWSVVLGLAFFTHAAGQGLIGWSLAHLPATFSAVGLLIQPVGAALIAAAMLGEPLTAWTISGGIIVLTGILMARKGS</sequence>
<feature type="transmembrane region" description="Helical" evidence="1">
    <location>
        <begin position="221"/>
        <end position="241"/>
    </location>
</feature>
<feature type="transmembrane region" description="Helical" evidence="1">
    <location>
        <begin position="132"/>
        <end position="152"/>
    </location>
</feature>
<feature type="transmembrane region" description="Helical" evidence="1">
    <location>
        <begin position="107"/>
        <end position="125"/>
    </location>
</feature>